<gene>
    <name evidence="1" type="ORF">C5Q98_04240</name>
</gene>
<dbReference type="RefSeq" id="WP_106012435.1">
    <property type="nucleotide sequence ID" value="NZ_CP027226.1"/>
</dbReference>
<reference evidence="2" key="1">
    <citation type="submission" date="2018-02" db="EMBL/GenBank/DDBJ databases">
        <authorList>
            <person name="Holder M.E."/>
            <person name="Ajami N.J."/>
            <person name="Petrosino J.F."/>
        </authorList>
    </citation>
    <scope>NUCLEOTIDE SEQUENCE [LARGE SCALE GENOMIC DNA]</scope>
    <source>
        <strain evidence="2">CCUG 47711</strain>
    </source>
</reference>
<evidence type="ECO:0000313" key="2">
    <source>
        <dbReference type="Proteomes" id="UP000237947"/>
    </source>
</evidence>
<proteinExistence type="predicted"/>
<organism evidence="1 2">
    <name type="scientific">Fastidiosipila sanguinis</name>
    <dbReference type="NCBI Taxonomy" id="236753"/>
    <lineage>
        <taxon>Bacteria</taxon>
        <taxon>Bacillati</taxon>
        <taxon>Bacillota</taxon>
        <taxon>Clostridia</taxon>
        <taxon>Eubacteriales</taxon>
        <taxon>Oscillospiraceae</taxon>
        <taxon>Fastidiosipila</taxon>
    </lineage>
</organism>
<sequence length="89" mass="9270">MSVDIKKVAEDLFNVVASNDELREGFLKDPIGTIKNNVKEAISEEDAKKIAEEIKKKLDSGLDLGTGAAAAALGNANDALGNIFPGAGN</sequence>
<evidence type="ECO:0008006" key="3">
    <source>
        <dbReference type="Google" id="ProtNLM"/>
    </source>
</evidence>
<keyword evidence="2" id="KW-1185">Reference proteome</keyword>
<evidence type="ECO:0000313" key="1">
    <source>
        <dbReference type="EMBL" id="AVM42477.1"/>
    </source>
</evidence>
<dbReference type="Proteomes" id="UP000237947">
    <property type="component" value="Chromosome"/>
</dbReference>
<protein>
    <recommendedName>
        <fullName evidence="3">Nif11 domain-containing protein</fullName>
    </recommendedName>
</protein>
<dbReference type="KEGG" id="fsa:C5Q98_04240"/>
<accession>A0A2S0KN96</accession>
<name>A0A2S0KN96_9FIRM</name>
<dbReference type="AlphaFoldDB" id="A0A2S0KN96"/>
<dbReference type="EMBL" id="CP027226">
    <property type="protein sequence ID" value="AVM42477.1"/>
    <property type="molecule type" value="Genomic_DNA"/>
</dbReference>